<keyword evidence="2" id="KW-1185">Reference proteome</keyword>
<dbReference type="Proteomes" id="UP000239590">
    <property type="component" value="Unassembled WGS sequence"/>
</dbReference>
<reference evidence="2" key="1">
    <citation type="submission" date="2018-02" db="EMBL/GenBank/DDBJ databases">
        <title>Genome sequencing of Solimonas sp. HR-BB.</title>
        <authorList>
            <person name="Lee Y."/>
            <person name="Jeon C.O."/>
        </authorList>
    </citation>
    <scope>NUCLEOTIDE SEQUENCE [LARGE SCALE GENOMIC DNA]</scope>
    <source>
        <strain evidence="2">HR-U</strain>
    </source>
</reference>
<name>A0A2S7IGM1_9BACT</name>
<dbReference type="AlphaFoldDB" id="A0A2S7IGM1"/>
<dbReference type="EMBL" id="PTRA01000006">
    <property type="protein sequence ID" value="PQA54548.1"/>
    <property type="molecule type" value="Genomic_DNA"/>
</dbReference>
<organism evidence="1 2">
    <name type="scientific">Siphonobacter curvatus</name>
    <dbReference type="NCBI Taxonomy" id="2094562"/>
    <lineage>
        <taxon>Bacteria</taxon>
        <taxon>Pseudomonadati</taxon>
        <taxon>Bacteroidota</taxon>
        <taxon>Cytophagia</taxon>
        <taxon>Cytophagales</taxon>
        <taxon>Cytophagaceae</taxon>
        <taxon>Siphonobacter</taxon>
    </lineage>
</organism>
<proteinExistence type="predicted"/>
<sequence length="129" mass="14137">MLLGYLLVLTMMACQPTLPTRVLEGTFVGPGSVQASQGGLTSYAEIEITLKPLTATTVEVSSPEFKSFIIQRLAHSGTTIFLSDNEQNLFHFSGEPSTRSLLVDWTTEIAGQRQTIRFGGRKKSLVFII</sequence>
<evidence type="ECO:0000313" key="1">
    <source>
        <dbReference type="EMBL" id="PQA54548.1"/>
    </source>
</evidence>
<comment type="caution">
    <text evidence="1">The sequence shown here is derived from an EMBL/GenBank/DDBJ whole genome shotgun (WGS) entry which is preliminary data.</text>
</comment>
<accession>A0A2S7IGM1</accession>
<evidence type="ECO:0000313" key="2">
    <source>
        <dbReference type="Proteomes" id="UP000239590"/>
    </source>
</evidence>
<protein>
    <submittedName>
        <fullName evidence="1">Uncharacterized protein</fullName>
    </submittedName>
</protein>
<gene>
    <name evidence="1" type="ORF">C5O19_22645</name>
</gene>